<dbReference type="InterPro" id="IPR035994">
    <property type="entry name" value="Nucleoside_phosphorylase_sf"/>
</dbReference>
<feature type="binding site" evidence="6">
    <location>
        <position position="236"/>
    </location>
    <ligand>
        <name>a purine D-ribonucleoside</name>
        <dbReference type="ChEBI" id="CHEBI:142355"/>
    </ligand>
</feature>
<dbReference type="AlphaFoldDB" id="A0A6C2U6I1"/>
<dbReference type="GO" id="GO:0004731">
    <property type="term" value="F:purine-nucleoside phosphorylase activity"/>
    <property type="evidence" value="ECO:0007669"/>
    <property type="project" value="UniProtKB-EC"/>
</dbReference>
<dbReference type="NCBIfam" id="NF006054">
    <property type="entry name" value="PRK08202.1"/>
    <property type="match status" value="1"/>
</dbReference>
<feature type="binding site" evidence="6">
    <location>
        <begin position="87"/>
        <end position="89"/>
    </location>
    <ligand>
        <name>phosphate</name>
        <dbReference type="ChEBI" id="CHEBI:43474"/>
    </ligand>
</feature>
<dbReference type="GO" id="GO:0005737">
    <property type="term" value="C:cytoplasm"/>
    <property type="evidence" value="ECO:0007669"/>
    <property type="project" value="TreeGrafter"/>
</dbReference>
<organism evidence="8 9">
    <name type="scientific">Pontiella desulfatans</name>
    <dbReference type="NCBI Taxonomy" id="2750659"/>
    <lineage>
        <taxon>Bacteria</taxon>
        <taxon>Pseudomonadati</taxon>
        <taxon>Kiritimatiellota</taxon>
        <taxon>Kiritimatiellia</taxon>
        <taxon>Kiritimatiellales</taxon>
        <taxon>Pontiellaceae</taxon>
        <taxon>Pontiella</taxon>
    </lineage>
</organism>
<keyword evidence="9" id="KW-1185">Reference proteome</keyword>
<dbReference type="Pfam" id="PF01048">
    <property type="entry name" value="PNP_UDP_1"/>
    <property type="match status" value="1"/>
</dbReference>
<proteinExistence type="inferred from homology"/>
<dbReference type="Proteomes" id="UP000366872">
    <property type="component" value="Unassembled WGS sequence"/>
</dbReference>
<dbReference type="CDD" id="cd09009">
    <property type="entry name" value="PNP-EcPNPII_like"/>
    <property type="match status" value="1"/>
</dbReference>
<evidence type="ECO:0000256" key="1">
    <source>
        <dbReference type="ARBA" id="ARBA00005058"/>
    </source>
</evidence>
<dbReference type="InterPro" id="IPR000845">
    <property type="entry name" value="Nucleoside_phosphorylase_d"/>
</dbReference>
<feature type="binding site" evidence="6">
    <location>
        <position position="194"/>
    </location>
    <ligand>
        <name>a purine D-ribonucleoside</name>
        <dbReference type="ChEBI" id="CHEBI:142355"/>
    </ligand>
</feature>
<comment type="function">
    <text evidence="5">The purine nucleoside phosphorylases catalyze the phosphorolytic breakdown of the N-glycosidic bond in the beta-(deoxy)ribonucleoside molecules, with the formation of the corresponding free purine bases and pentose-1-phosphate.</text>
</comment>
<evidence type="ECO:0000256" key="2">
    <source>
        <dbReference type="ARBA" id="ARBA00006751"/>
    </source>
</evidence>
<dbReference type="UniPathway" id="UPA00606"/>
<reference evidence="8 9" key="1">
    <citation type="submission" date="2019-04" db="EMBL/GenBank/DDBJ databases">
        <authorList>
            <person name="Van Vliet M D."/>
        </authorList>
    </citation>
    <scope>NUCLEOTIDE SEQUENCE [LARGE SCALE GENOMIC DNA]</scope>
    <source>
        <strain evidence="8 9">F1</strain>
    </source>
</reference>
<evidence type="ECO:0000313" key="8">
    <source>
        <dbReference type="EMBL" id="VGO15535.1"/>
    </source>
</evidence>
<dbReference type="NCBIfam" id="TIGR01697">
    <property type="entry name" value="PNPH-PUNA-XAPA"/>
    <property type="match status" value="1"/>
</dbReference>
<evidence type="ECO:0000313" key="9">
    <source>
        <dbReference type="Proteomes" id="UP000366872"/>
    </source>
</evidence>
<evidence type="ECO:0000256" key="6">
    <source>
        <dbReference type="PIRSR" id="PIRSR000477-2"/>
    </source>
</evidence>
<protein>
    <recommendedName>
        <fullName evidence="5">Purine nucleoside phosphorylase</fullName>
        <ecNumber evidence="5">2.4.2.1</ecNumber>
    </recommendedName>
    <alternativeName>
        <fullName evidence="5">Inosine-guanosine phosphorylase</fullName>
    </alternativeName>
</protein>
<feature type="binding site" evidence="6">
    <location>
        <position position="213"/>
    </location>
    <ligand>
        <name>phosphate</name>
        <dbReference type="ChEBI" id="CHEBI:43474"/>
    </ligand>
</feature>
<feature type="domain" description="Nucleoside phosphorylase" evidence="7">
    <location>
        <begin position="32"/>
        <end position="270"/>
    </location>
</feature>
<evidence type="ECO:0000256" key="3">
    <source>
        <dbReference type="ARBA" id="ARBA00022676"/>
    </source>
</evidence>
<dbReference type="GO" id="GO:0009116">
    <property type="term" value="P:nucleoside metabolic process"/>
    <property type="evidence" value="ECO:0007669"/>
    <property type="project" value="InterPro"/>
</dbReference>
<evidence type="ECO:0000256" key="4">
    <source>
        <dbReference type="ARBA" id="ARBA00022679"/>
    </source>
</evidence>
<name>A0A6C2U6I1_PONDE</name>
<comment type="pathway">
    <text evidence="1 5">Purine metabolism; purine nucleoside salvage.</text>
</comment>
<accession>A0A6C2U6I1</accession>
<comment type="similarity">
    <text evidence="2 5">Belongs to the PNP/MTAP phosphorylase family.</text>
</comment>
<dbReference type="PIRSF" id="PIRSF000477">
    <property type="entry name" value="PurNPase"/>
    <property type="match status" value="1"/>
</dbReference>
<gene>
    <name evidence="8" type="primary">punA</name>
    <name evidence="8" type="ORF">PDESU_04120</name>
</gene>
<dbReference type="SUPFAM" id="SSF53167">
    <property type="entry name" value="Purine and uridine phosphorylases"/>
    <property type="match status" value="1"/>
</dbReference>
<dbReference type="PANTHER" id="PTHR11904">
    <property type="entry name" value="METHYLTHIOADENOSINE/PURINE NUCLEOSIDE PHOSPHORYLASE"/>
    <property type="match status" value="1"/>
</dbReference>
<dbReference type="Gene3D" id="3.40.50.1580">
    <property type="entry name" value="Nucleoside phosphorylase domain"/>
    <property type="match status" value="1"/>
</dbReference>
<evidence type="ECO:0000259" key="7">
    <source>
        <dbReference type="Pfam" id="PF01048"/>
    </source>
</evidence>
<dbReference type="PANTHER" id="PTHR11904:SF9">
    <property type="entry name" value="PURINE NUCLEOSIDE PHOSPHORYLASE-RELATED"/>
    <property type="match status" value="1"/>
</dbReference>
<feature type="binding site" evidence="6">
    <location>
        <position position="67"/>
    </location>
    <ligand>
        <name>phosphate</name>
        <dbReference type="ChEBI" id="CHEBI:43474"/>
    </ligand>
</feature>
<evidence type="ECO:0000256" key="5">
    <source>
        <dbReference type="PIRNR" id="PIRNR000477"/>
    </source>
</evidence>
<keyword evidence="4 5" id="KW-0808">Transferase</keyword>
<dbReference type="InterPro" id="IPR011268">
    <property type="entry name" value="Purine_phosphorylase"/>
</dbReference>
<feature type="binding site" evidence="6">
    <location>
        <position position="37"/>
    </location>
    <ligand>
        <name>phosphate</name>
        <dbReference type="ChEBI" id="CHEBI:43474"/>
    </ligand>
</feature>
<sequence>MNNMNTQIDQSTLDAAAEALKAKWPDAKPKCGLILGSGWGKAVEDYSGQEIPYQTLPGFGETGVMGHAGKLRTTTIGNMEVFIFQGRRHWYEGEGWTPVILPVYLLHAMGADTVLLTNASGGIRPDLPPGSLMVIEDHINMLGSNPLIGPHNPKLGTRFPDQTEVYDKPLRSKLIQAGADSCGTYIATMGPTFETPAEIKQYKAMGADAVGMSTVPEAMVANALGMQVAGLLCVCNWAAGISPTKLTHEDVNQTAAEAMPRMKKTIANFLEFLAHETE</sequence>
<dbReference type="EMBL" id="CAAHFG010000002">
    <property type="protein sequence ID" value="VGO15535.1"/>
    <property type="molecule type" value="Genomic_DNA"/>
</dbReference>
<dbReference type="EC" id="2.4.2.1" evidence="5"/>
<feature type="binding site" evidence="6">
    <location>
        <position position="119"/>
    </location>
    <ligand>
        <name>phosphate</name>
        <dbReference type="ChEBI" id="CHEBI:43474"/>
    </ligand>
</feature>
<keyword evidence="3 5" id="KW-0328">Glycosyltransferase</keyword>